<dbReference type="OrthoDB" id="618098at2759"/>
<dbReference type="AlphaFoldDB" id="A0A7J9KZ12"/>
<sequence>MLSGKDNSNFGWDENRQMVFAEDAIWNLYISSHKAADQLRHRNFLYYD</sequence>
<organism evidence="1 2">
    <name type="scientific">Gossypium schwendimanii</name>
    <name type="common">Cotton</name>
    <dbReference type="NCBI Taxonomy" id="34291"/>
    <lineage>
        <taxon>Eukaryota</taxon>
        <taxon>Viridiplantae</taxon>
        <taxon>Streptophyta</taxon>
        <taxon>Embryophyta</taxon>
        <taxon>Tracheophyta</taxon>
        <taxon>Spermatophyta</taxon>
        <taxon>Magnoliopsida</taxon>
        <taxon>eudicotyledons</taxon>
        <taxon>Gunneridae</taxon>
        <taxon>Pentapetalae</taxon>
        <taxon>rosids</taxon>
        <taxon>malvids</taxon>
        <taxon>Malvales</taxon>
        <taxon>Malvaceae</taxon>
        <taxon>Malvoideae</taxon>
        <taxon>Gossypium</taxon>
    </lineage>
</organism>
<reference evidence="1 2" key="1">
    <citation type="journal article" date="2019" name="Genome Biol. Evol.">
        <title>Insights into the evolution of the New World diploid cottons (Gossypium, subgenus Houzingenia) based on genome sequencing.</title>
        <authorList>
            <person name="Grover C.E."/>
            <person name="Arick M.A. 2nd"/>
            <person name="Thrash A."/>
            <person name="Conover J.L."/>
            <person name="Sanders W.S."/>
            <person name="Peterson D.G."/>
            <person name="Frelichowski J.E."/>
            <person name="Scheffler J.A."/>
            <person name="Scheffler B.E."/>
            <person name="Wendel J.F."/>
        </authorList>
    </citation>
    <scope>NUCLEOTIDE SEQUENCE [LARGE SCALE GENOMIC DNA]</scope>
    <source>
        <strain evidence="1">1</strain>
        <tissue evidence="1">Leaf</tissue>
    </source>
</reference>
<accession>A0A7J9KZ12</accession>
<dbReference type="Proteomes" id="UP000593576">
    <property type="component" value="Unassembled WGS sequence"/>
</dbReference>
<proteinExistence type="predicted"/>
<dbReference type="EMBL" id="JABFAF010000003">
    <property type="protein sequence ID" value="MBA0851694.1"/>
    <property type="molecule type" value="Genomic_DNA"/>
</dbReference>
<keyword evidence="2" id="KW-1185">Reference proteome</keyword>
<evidence type="ECO:0008006" key="3">
    <source>
        <dbReference type="Google" id="ProtNLM"/>
    </source>
</evidence>
<evidence type="ECO:0000313" key="2">
    <source>
        <dbReference type="Proteomes" id="UP000593576"/>
    </source>
</evidence>
<gene>
    <name evidence="1" type="ORF">Goshw_024562</name>
</gene>
<protein>
    <recommendedName>
        <fullName evidence="3">Myb/SANT-like domain-containing protein</fullName>
    </recommendedName>
</protein>
<comment type="caution">
    <text evidence="1">The sequence shown here is derived from an EMBL/GenBank/DDBJ whole genome shotgun (WGS) entry which is preliminary data.</text>
</comment>
<name>A0A7J9KZ12_GOSSC</name>
<evidence type="ECO:0000313" key="1">
    <source>
        <dbReference type="EMBL" id="MBA0851694.1"/>
    </source>
</evidence>